<evidence type="ECO:0000256" key="2">
    <source>
        <dbReference type="ARBA" id="ARBA00022617"/>
    </source>
</evidence>
<dbReference type="Pfam" id="PF00173">
    <property type="entry name" value="Cyt-b5"/>
    <property type="match status" value="1"/>
</dbReference>
<dbReference type="InterPro" id="IPR045873">
    <property type="entry name" value="Arl2"/>
</dbReference>
<dbReference type="InterPro" id="IPR036400">
    <property type="entry name" value="Cyt_B5-like_heme/steroid_sf"/>
</dbReference>
<feature type="binding site" evidence="11">
    <location>
        <position position="498"/>
    </location>
    <ligand>
        <name>GTP</name>
        <dbReference type="ChEBI" id="CHEBI:37565"/>
    </ligand>
</feature>
<keyword evidence="16" id="KW-1185">Reference proteome</keyword>
<evidence type="ECO:0000256" key="10">
    <source>
        <dbReference type="ARBA" id="ARBA00026198"/>
    </source>
</evidence>
<organism evidence="15 16">
    <name type="scientific">Lagenidium giganteum</name>
    <dbReference type="NCBI Taxonomy" id="4803"/>
    <lineage>
        <taxon>Eukaryota</taxon>
        <taxon>Sar</taxon>
        <taxon>Stramenopiles</taxon>
        <taxon>Oomycota</taxon>
        <taxon>Peronosporomycetes</taxon>
        <taxon>Pythiales</taxon>
        <taxon>Pythiaceae</taxon>
    </lineage>
</organism>
<evidence type="ECO:0000256" key="11">
    <source>
        <dbReference type="PIRSR" id="PIRSR606689-1"/>
    </source>
</evidence>
<dbReference type="SUPFAM" id="SSF52540">
    <property type="entry name" value="P-loop containing nucleoside triphosphate hydrolases"/>
    <property type="match status" value="1"/>
</dbReference>
<dbReference type="InterPro" id="IPR006689">
    <property type="entry name" value="Small_GTPase_ARF/SAR"/>
</dbReference>
<dbReference type="Proteomes" id="UP001146120">
    <property type="component" value="Unassembled WGS sequence"/>
</dbReference>
<evidence type="ECO:0000259" key="13">
    <source>
        <dbReference type="PROSITE" id="PS50255"/>
    </source>
</evidence>
<keyword evidence="5 11" id="KW-0547">Nucleotide-binding</keyword>
<accession>A0AAV2Z7P2</accession>
<evidence type="ECO:0000256" key="4">
    <source>
        <dbReference type="ARBA" id="ARBA00022723"/>
    </source>
</evidence>
<dbReference type="Gene3D" id="2.40.30.10">
    <property type="entry name" value="Translation factors"/>
    <property type="match status" value="1"/>
</dbReference>
<evidence type="ECO:0000256" key="6">
    <source>
        <dbReference type="ARBA" id="ARBA00023002"/>
    </source>
</evidence>
<evidence type="ECO:0000256" key="1">
    <source>
        <dbReference type="ARBA" id="ARBA00010290"/>
    </source>
</evidence>
<dbReference type="InterPro" id="IPR001199">
    <property type="entry name" value="Cyt_B5-like_heme/steroid-bd"/>
</dbReference>
<reference evidence="15" key="1">
    <citation type="submission" date="2022-11" db="EMBL/GenBank/DDBJ databases">
        <authorList>
            <person name="Morgan W.R."/>
            <person name="Tartar A."/>
        </authorList>
    </citation>
    <scope>NUCLEOTIDE SEQUENCE</scope>
    <source>
        <strain evidence="15">ARSEF 373</strain>
    </source>
</reference>
<keyword evidence="3" id="KW-0519">Myristate</keyword>
<dbReference type="SMART" id="SM00177">
    <property type="entry name" value="ARF"/>
    <property type="match status" value="1"/>
</dbReference>
<dbReference type="SMART" id="SM00178">
    <property type="entry name" value="SAR"/>
    <property type="match status" value="1"/>
</dbReference>
<dbReference type="GO" id="GO:0003924">
    <property type="term" value="F:GTPase activity"/>
    <property type="evidence" value="ECO:0007669"/>
    <property type="project" value="InterPro"/>
</dbReference>
<evidence type="ECO:0000259" key="14">
    <source>
        <dbReference type="PROSITE" id="PS51384"/>
    </source>
</evidence>
<dbReference type="InterPro" id="IPR008333">
    <property type="entry name" value="Cbr1-like_FAD-bd_dom"/>
</dbReference>
<reference evidence="15" key="2">
    <citation type="journal article" date="2023" name="Microbiol Resour">
        <title>Decontamination and Annotation of the Draft Genome Sequence of the Oomycete Lagenidium giganteum ARSEF 373.</title>
        <authorList>
            <person name="Morgan W.R."/>
            <person name="Tartar A."/>
        </authorList>
    </citation>
    <scope>NUCLEOTIDE SEQUENCE</scope>
    <source>
        <strain evidence="15">ARSEF 373</strain>
    </source>
</reference>
<evidence type="ECO:0000256" key="12">
    <source>
        <dbReference type="PIRSR" id="PIRSR606689-2"/>
    </source>
</evidence>
<dbReference type="CDD" id="cd06183">
    <property type="entry name" value="cyt_b5_reduct_like"/>
    <property type="match status" value="1"/>
</dbReference>
<gene>
    <name evidence="15" type="ORF">N0F65_011535</name>
</gene>
<dbReference type="AlphaFoldDB" id="A0AAV2Z7P2"/>
<evidence type="ECO:0000256" key="7">
    <source>
        <dbReference type="ARBA" id="ARBA00023004"/>
    </source>
</evidence>
<dbReference type="SUPFAM" id="SSF52343">
    <property type="entry name" value="Ferredoxin reductase-like, C-terminal NADP-linked domain"/>
    <property type="match status" value="1"/>
</dbReference>
<dbReference type="Gene3D" id="3.40.50.300">
    <property type="entry name" value="P-loop containing nucleotide triphosphate hydrolases"/>
    <property type="match status" value="1"/>
</dbReference>
<dbReference type="FunFam" id="3.10.120.10:FF:000001">
    <property type="entry name" value="Cytochrome b5 reductase 4"/>
    <property type="match status" value="1"/>
</dbReference>
<dbReference type="PROSITE" id="PS00191">
    <property type="entry name" value="CYTOCHROME_B5_1"/>
    <property type="match status" value="1"/>
</dbReference>
<feature type="binding site" evidence="11">
    <location>
        <begin position="452"/>
        <end position="459"/>
    </location>
    <ligand>
        <name>GTP</name>
        <dbReference type="ChEBI" id="CHEBI:37565"/>
    </ligand>
</feature>
<keyword evidence="12" id="KW-0460">Magnesium</keyword>
<evidence type="ECO:0000313" key="15">
    <source>
        <dbReference type="EMBL" id="DBA01564.1"/>
    </source>
</evidence>
<dbReference type="PANTHER" id="PTHR45697">
    <property type="entry name" value="ADP-RIBOSYLATION FACTOR-LIKE PROTEIN 2-RELATED"/>
    <property type="match status" value="1"/>
</dbReference>
<feature type="binding site" evidence="11">
    <location>
        <begin position="554"/>
        <end position="557"/>
    </location>
    <ligand>
        <name>GTP</name>
        <dbReference type="ChEBI" id="CHEBI:37565"/>
    </ligand>
</feature>
<evidence type="ECO:0000256" key="9">
    <source>
        <dbReference type="ARBA" id="ARBA00023288"/>
    </source>
</evidence>
<keyword evidence="2" id="KW-0349">Heme</keyword>
<name>A0AAV2Z7P2_9STRA</name>
<keyword evidence="9" id="KW-0449">Lipoprotein</keyword>
<evidence type="ECO:0000256" key="3">
    <source>
        <dbReference type="ARBA" id="ARBA00022707"/>
    </source>
</evidence>
<dbReference type="Pfam" id="PF00970">
    <property type="entry name" value="FAD_binding_6"/>
    <property type="match status" value="1"/>
</dbReference>
<dbReference type="InterPro" id="IPR001433">
    <property type="entry name" value="OxRdtase_FAD/NAD-bd"/>
</dbReference>
<dbReference type="InterPro" id="IPR044612">
    <property type="entry name" value="ARL2/3"/>
</dbReference>
<proteinExistence type="inferred from homology"/>
<dbReference type="InterPro" id="IPR027417">
    <property type="entry name" value="P-loop_NTPase"/>
</dbReference>
<dbReference type="GO" id="GO:0020037">
    <property type="term" value="F:heme binding"/>
    <property type="evidence" value="ECO:0007669"/>
    <property type="project" value="InterPro"/>
</dbReference>
<sequence>MGIGFFVNSSAQTTSPAEAAAAMGGCGISTRRERKASLPPGYSQMHWMRLCQQSRDLSGRNGAPPRKNITMDEVCQHNTEEDCWSVLDGKVYNLTPYLRYHPGGIGDLMLSAGGDCTDLFNEKHAWVNGHGMLEKCLIGTLDPDSVAGATSSESSKYALDVKEWRSFKLLAKEPVCAMTKKFTFELPAKKALGLVIAGQHLKIRAKINGHMIERAFTPTSKISQFGTFNLVIKIYPDGIMTSYLDTLEPGATIEMLGPKGTIGYPEPGTITHGSKSQLANYLVLIAAGTGITPMLQLIRAVFEAPNDRTQILVLYCNHSLEYIIGLEHLEPLSNMFPDRIQVHHFLTRASPNDSKELNSFVVERLTRQALEKHLPAAAPNVAVFHCGPPLFDQFIGSTVRSMGFTDDQVYMFYDRIVTHPASTTELTGIMGLLSILKKVKEKEKELRILMLGLDNAGKTTILKKIMGHDITQISPTLGFDIQTLEYKEFKLNVWDVGGQQTIRSYWRNYFEQTDGLVWVVDSADRGRLEMCKQELFRLLDQEKLAGATLIIFANKQDLPGALTEVQIADVLELRTAPVFAKRHWNIVSCSAVTGDGLIPGVDWLVADIASRIFLLE</sequence>
<dbReference type="InterPro" id="IPR018506">
    <property type="entry name" value="Cyt_B5_heme-BS"/>
</dbReference>
<dbReference type="Gene3D" id="3.40.50.80">
    <property type="entry name" value="Nucleotide-binding domain of ferredoxin-NADP reductase (FNR) module"/>
    <property type="match status" value="1"/>
</dbReference>
<dbReference type="PROSITE" id="PS51417">
    <property type="entry name" value="ARF"/>
    <property type="match status" value="1"/>
</dbReference>
<protein>
    <recommendedName>
        <fullName evidence="10">ADP-ribosylation factor-like protein 2</fullName>
    </recommendedName>
</protein>
<dbReference type="GO" id="GO:0016491">
    <property type="term" value="F:oxidoreductase activity"/>
    <property type="evidence" value="ECO:0007669"/>
    <property type="project" value="InterPro"/>
</dbReference>
<dbReference type="PROSITE" id="PS51384">
    <property type="entry name" value="FAD_FR"/>
    <property type="match status" value="1"/>
</dbReference>
<dbReference type="PROSITE" id="PS50255">
    <property type="entry name" value="CYTOCHROME_B5_2"/>
    <property type="match status" value="1"/>
</dbReference>
<feature type="domain" description="Cytochrome b5 heme-binding" evidence="13">
    <location>
        <begin position="66"/>
        <end position="142"/>
    </location>
</feature>
<dbReference type="Pfam" id="PF00025">
    <property type="entry name" value="Arf"/>
    <property type="match status" value="1"/>
</dbReference>
<feature type="binding site" evidence="12">
    <location>
        <position position="476"/>
    </location>
    <ligand>
        <name>Mg(2+)</name>
        <dbReference type="ChEBI" id="CHEBI:18420"/>
    </ligand>
</feature>
<keyword evidence="8 11" id="KW-0342">GTP-binding</keyword>
<evidence type="ECO:0000256" key="5">
    <source>
        <dbReference type="ARBA" id="ARBA00022741"/>
    </source>
</evidence>
<dbReference type="EMBL" id="DAKRPA010000045">
    <property type="protein sequence ID" value="DBA01564.1"/>
    <property type="molecule type" value="Genomic_DNA"/>
</dbReference>
<dbReference type="PRINTS" id="PR00328">
    <property type="entry name" value="SAR1GTPBP"/>
</dbReference>
<dbReference type="GO" id="GO:0005525">
    <property type="term" value="F:GTP binding"/>
    <property type="evidence" value="ECO:0007669"/>
    <property type="project" value="UniProtKB-KW"/>
</dbReference>
<dbReference type="NCBIfam" id="TIGR00231">
    <property type="entry name" value="small_GTP"/>
    <property type="match status" value="1"/>
</dbReference>
<dbReference type="InterPro" id="IPR039261">
    <property type="entry name" value="FNR_nucleotide-bd"/>
</dbReference>
<keyword evidence="7" id="KW-0408">Iron</keyword>
<dbReference type="GO" id="GO:0046872">
    <property type="term" value="F:metal ion binding"/>
    <property type="evidence" value="ECO:0007669"/>
    <property type="project" value="UniProtKB-KW"/>
</dbReference>
<dbReference type="SMART" id="SM01117">
    <property type="entry name" value="Cyt-b5"/>
    <property type="match status" value="1"/>
</dbReference>
<evidence type="ECO:0000313" key="16">
    <source>
        <dbReference type="Proteomes" id="UP001146120"/>
    </source>
</evidence>
<feature type="binding site" evidence="12">
    <location>
        <position position="459"/>
    </location>
    <ligand>
        <name>Mg(2+)</name>
        <dbReference type="ChEBI" id="CHEBI:18420"/>
    </ligand>
</feature>
<dbReference type="InterPro" id="IPR005225">
    <property type="entry name" value="Small_GTP-bd"/>
</dbReference>
<dbReference type="InterPro" id="IPR017927">
    <property type="entry name" value="FAD-bd_FR_type"/>
</dbReference>
<dbReference type="FunFam" id="3.40.50.300:FF:000393">
    <property type="entry name" value="ADP-ribosylation factor-like 2, arl2"/>
    <property type="match status" value="1"/>
</dbReference>
<dbReference type="CDD" id="cd04154">
    <property type="entry name" value="Arl2"/>
    <property type="match status" value="1"/>
</dbReference>
<dbReference type="SUPFAM" id="SSF63380">
    <property type="entry name" value="Riboflavin synthase domain-like"/>
    <property type="match status" value="1"/>
</dbReference>
<keyword evidence="6" id="KW-0560">Oxidoreductase</keyword>
<comment type="caution">
    <text evidence="15">The sequence shown here is derived from an EMBL/GenBank/DDBJ whole genome shotgun (WGS) entry which is preliminary data.</text>
</comment>
<dbReference type="Pfam" id="PF00175">
    <property type="entry name" value="NAD_binding_1"/>
    <property type="match status" value="1"/>
</dbReference>
<dbReference type="Gene3D" id="3.10.120.10">
    <property type="entry name" value="Cytochrome b5-like heme/steroid binding domain"/>
    <property type="match status" value="1"/>
</dbReference>
<dbReference type="InterPro" id="IPR017938">
    <property type="entry name" value="Riboflavin_synthase-like_b-brl"/>
</dbReference>
<comment type="similarity">
    <text evidence="1">Belongs to the small GTPase superfamily. Arf family.</text>
</comment>
<dbReference type="SUPFAM" id="SSF55856">
    <property type="entry name" value="Cytochrome b5-like heme/steroid binding domain"/>
    <property type="match status" value="1"/>
</dbReference>
<evidence type="ECO:0000256" key="8">
    <source>
        <dbReference type="ARBA" id="ARBA00023134"/>
    </source>
</evidence>
<feature type="domain" description="FAD-binding FR-type" evidence="14">
    <location>
        <begin position="162"/>
        <end position="265"/>
    </location>
</feature>
<keyword evidence="4 12" id="KW-0479">Metal-binding</keyword>